<feature type="compositionally biased region" description="Polar residues" evidence="1">
    <location>
        <begin position="161"/>
        <end position="179"/>
    </location>
</feature>
<reference evidence="2" key="1">
    <citation type="submission" date="2020-11" db="EMBL/GenBank/DDBJ databases">
        <authorList>
            <consortium name="DOE Joint Genome Institute"/>
            <person name="Ahrendt S."/>
            <person name="Riley R."/>
            <person name="Andreopoulos W."/>
            <person name="Labutti K."/>
            <person name="Pangilinan J."/>
            <person name="Ruiz-Duenas F.J."/>
            <person name="Barrasa J.M."/>
            <person name="Sanchez-Garcia M."/>
            <person name="Camarero S."/>
            <person name="Miyauchi S."/>
            <person name="Serrano A."/>
            <person name="Linde D."/>
            <person name="Babiker R."/>
            <person name="Drula E."/>
            <person name="Ayuso-Fernandez I."/>
            <person name="Pacheco R."/>
            <person name="Padilla G."/>
            <person name="Ferreira P."/>
            <person name="Barriuso J."/>
            <person name="Kellner H."/>
            <person name="Castanera R."/>
            <person name="Alfaro M."/>
            <person name="Ramirez L."/>
            <person name="Pisabarro A.G."/>
            <person name="Kuo A."/>
            <person name="Tritt A."/>
            <person name="Lipzen A."/>
            <person name="He G."/>
            <person name="Yan M."/>
            <person name="Ng V."/>
            <person name="Cullen D."/>
            <person name="Martin F."/>
            <person name="Rosso M.-N."/>
            <person name="Henrissat B."/>
            <person name="Hibbett D."/>
            <person name="Martinez A.T."/>
            <person name="Grigoriev I.V."/>
        </authorList>
    </citation>
    <scope>NUCLEOTIDE SEQUENCE</scope>
    <source>
        <strain evidence="2">AH 40177</strain>
    </source>
</reference>
<dbReference type="AlphaFoldDB" id="A0A9P5QCU5"/>
<name>A0A9P5QCU5_9AGAR</name>
<proteinExistence type="predicted"/>
<feature type="region of interest" description="Disordered" evidence="1">
    <location>
        <begin position="1"/>
        <end position="33"/>
    </location>
</feature>
<keyword evidence="3" id="KW-1185">Reference proteome</keyword>
<gene>
    <name evidence="2" type="ORF">BDP27DRAFT_14045</name>
</gene>
<evidence type="ECO:0000313" key="3">
    <source>
        <dbReference type="Proteomes" id="UP000772434"/>
    </source>
</evidence>
<organism evidence="2 3">
    <name type="scientific">Rhodocollybia butyracea</name>
    <dbReference type="NCBI Taxonomy" id="206335"/>
    <lineage>
        <taxon>Eukaryota</taxon>
        <taxon>Fungi</taxon>
        <taxon>Dikarya</taxon>
        <taxon>Basidiomycota</taxon>
        <taxon>Agaricomycotina</taxon>
        <taxon>Agaricomycetes</taxon>
        <taxon>Agaricomycetidae</taxon>
        <taxon>Agaricales</taxon>
        <taxon>Marasmiineae</taxon>
        <taxon>Omphalotaceae</taxon>
        <taxon>Rhodocollybia</taxon>
    </lineage>
</organism>
<feature type="compositionally biased region" description="Polar residues" evidence="1">
    <location>
        <begin position="19"/>
        <end position="32"/>
    </location>
</feature>
<dbReference type="EMBL" id="JADNRY010000001">
    <property type="protein sequence ID" value="KAF9078505.1"/>
    <property type="molecule type" value="Genomic_DNA"/>
</dbReference>
<dbReference type="Proteomes" id="UP000772434">
    <property type="component" value="Unassembled WGS sequence"/>
</dbReference>
<protein>
    <submittedName>
        <fullName evidence="2">Uncharacterized protein</fullName>
    </submittedName>
</protein>
<feature type="compositionally biased region" description="Polar residues" evidence="1">
    <location>
        <begin position="119"/>
        <end position="141"/>
    </location>
</feature>
<evidence type="ECO:0000256" key="1">
    <source>
        <dbReference type="SAM" id="MobiDB-lite"/>
    </source>
</evidence>
<feature type="compositionally biased region" description="Polar residues" evidence="1">
    <location>
        <begin position="62"/>
        <end position="73"/>
    </location>
</feature>
<evidence type="ECO:0000313" key="2">
    <source>
        <dbReference type="EMBL" id="KAF9078505.1"/>
    </source>
</evidence>
<feature type="region of interest" description="Disordered" evidence="1">
    <location>
        <begin position="159"/>
        <end position="187"/>
    </location>
</feature>
<accession>A0A9P5QCU5</accession>
<sequence>MTTDNRLSPVSMERFGGLETSTHVEPFNTTAPSIPDATNLFDQGSALPSPVGDFDERRFSAVTTTSSRSSHFWQNERGETAVGEETQEKNPRDSMMTVQSTEQGDGDSESFRRFRDTLGSVNTFTSLPSYRTQPSASQTPYDFQLPPLPALPILPLPPPSAFTSARISRQLSPTTSRSNDPPPSYSL</sequence>
<feature type="region of interest" description="Disordered" evidence="1">
    <location>
        <begin position="62"/>
        <end position="143"/>
    </location>
</feature>
<comment type="caution">
    <text evidence="2">The sequence shown here is derived from an EMBL/GenBank/DDBJ whole genome shotgun (WGS) entry which is preliminary data.</text>
</comment>